<accession>A0A2N3WJA6</accession>
<evidence type="ECO:0000313" key="2">
    <source>
        <dbReference type="EMBL" id="PKV93953.1"/>
    </source>
</evidence>
<evidence type="ECO:0000256" key="1">
    <source>
        <dbReference type="SAM" id="Phobius"/>
    </source>
</evidence>
<dbReference type="Pfam" id="PF08592">
    <property type="entry name" value="Anthrone_oxy"/>
    <property type="match status" value="1"/>
</dbReference>
<name>A0A2N3WJA6_9PSEU</name>
<keyword evidence="1" id="KW-0472">Membrane</keyword>
<reference evidence="2 3" key="1">
    <citation type="submission" date="2017-12" db="EMBL/GenBank/DDBJ databases">
        <title>Sequencing the genomes of 1000 Actinobacteria strains.</title>
        <authorList>
            <person name="Klenk H.-P."/>
        </authorList>
    </citation>
    <scope>NUCLEOTIDE SEQUENCE [LARGE SCALE GENOMIC DNA]</scope>
    <source>
        <strain evidence="2 3">DSM 45165</strain>
    </source>
</reference>
<evidence type="ECO:0000313" key="3">
    <source>
        <dbReference type="Proteomes" id="UP000233750"/>
    </source>
</evidence>
<feature type="transmembrane region" description="Helical" evidence="1">
    <location>
        <begin position="82"/>
        <end position="101"/>
    </location>
</feature>
<keyword evidence="1" id="KW-0812">Transmembrane</keyword>
<keyword evidence="1" id="KW-1133">Transmembrane helix</keyword>
<dbReference type="EMBL" id="PJMY01000003">
    <property type="protein sequence ID" value="PKV93953.1"/>
    <property type="molecule type" value="Genomic_DNA"/>
</dbReference>
<proteinExistence type="predicted"/>
<keyword evidence="3" id="KW-1185">Reference proteome</keyword>
<dbReference type="AlphaFoldDB" id="A0A2N3WJA6"/>
<gene>
    <name evidence="2" type="ORF">ATK30_4815</name>
</gene>
<sequence length="155" mass="16335">MSLLAQIISVAVLLLSTTVAGTFFAVAVSVFPTLQQLPPQQYVRTQRLLGKGYHPIMPILVSAVLLGDVLLSLLADGIAPKVCFAIAAVLFAGVPAISQFGNLPLNKAIEAADVNGVPAEGWQDPRPAWRGWHLLRSVLAFVVAGLNIVTAVMVA</sequence>
<feature type="transmembrane region" description="Helical" evidence="1">
    <location>
        <begin position="56"/>
        <end position="75"/>
    </location>
</feature>
<dbReference type="RefSeq" id="WP_158242491.1">
    <property type="nucleotide sequence ID" value="NZ_PJMY01000003.1"/>
</dbReference>
<feature type="transmembrane region" description="Helical" evidence="1">
    <location>
        <begin position="134"/>
        <end position="154"/>
    </location>
</feature>
<organism evidence="2 3">
    <name type="scientific">Amycolatopsis echigonensis</name>
    <dbReference type="NCBI Taxonomy" id="2576905"/>
    <lineage>
        <taxon>Bacteria</taxon>
        <taxon>Bacillati</taxon>
        <taxon>Actinomycetota</taxon>
        <taxon>Actinomycetes</taxon>
        <taxon>Pseudonocardiales</taxon>
        <taxon>Pseudonocardiaceae</taxon>
        <taxon>Amycolatopsis</taxon>
    </lineage>
</organism>
<dbReference type="OrthoDB" id="3854156at2"/>
<protein>
    <submittedName>
        <fullName evidence="2">Membrane protein</fullName>
    </submittedName>
</protein>
<comment type="caution">
    <text evidence="2">The sequence shown here is derived from an EMBL/GenBank/DDBJ whole genome shotgun (WGS) entry which is preliminary data.</text>
</comment>
<dbReference type="Proteomes" id="UP000233750">
    <property type="component" value="Unassembled WGS sequence"/>
</dbReference>
<dbReference type="InterPro" id="IPR013901">
    <property type="entry name" value="Anthrone_oxy"/>
</dbReference>